<evidence type="ECO:0000313" key="1">
    <source>
        <dbReference type="EMBL" id="PTQ78440.1"/>
    </source>
</evidence>
<dbReference type="GO" id="GO:0016791">
    <property type="term" value="F:phosphatase activity"/>
    <property type="evidence" value="ECO:0007669"/>
    <property type="project" value="TreeGrafter"/>
</dbReference>
<dbReference type="SFLD" id="SFLDS00003">
    <property type="entry name" value="Haloacid_Dehalogenase"/>
    <property type="match status" value="1"/>
</dbReference>
<protein>
    <submittedName>
        <fullName evidence="1">HAD superfamily hydrolase (TIGR01509 family)/HAD superfamily hydrolase (TIGR01549 family)</fullName>
    </submittedName>
</protein>
<dbReference type="Gene3D" id="3.40.50.1000">
    <property type="entry name" value="HAD superfamily/HAD-like"/>
    <property type="match status" value="1"/>
</dbReference>
<dbReference type="InterPro" id="IPR023198">
    <property type="entry name" value="PGP-like_dom2"/>
</dbReference>
<gene>
    <name evidence="1" type="ORF">C8R26_1028</name>
</gene>
<dbReference type="Proteomes" id="UP000244128">
    <property type="component" value="Unassembled WGS sequence"/>
</dbReference>
<name>A0A2T5I3P3_9PROT</name>
<evidence type="ECO:0000313" key="2">
    <source>
        <dbReference type="Proteomes" id="UP000244128"/>
    </source>
</evidence>
<dbReference type="SUPFAM" id="SSF56784">
    <property type="entry name" value="HAD-like"/>
    <property type="match status" value="1"/>
</dbReference>
<dbReference type="Gene3D" id="1.10.150.240">
    <property type="entry name" value="Putative phosphatase, domain 2"/>
    <property type="match status" value="1"/>
</dbReference>
<sequence>MIDTIIFDAEGIVIDTETIWDKGQAIFLQRRGFVYDRERIKPLLTGRTLAEGVEVMRQAYRFDGDTEALARERADIVRELFIHETAFIEGFLPFYESVRNHYKTCVATAMDQDLLKLVDQHLNLSALFENRIYTLDKVGYRSKPNPDIFLYAAQQLGSVPEHCVVIEDAPHGIDAAKSAGMCCIAISTTYDPGKLQKADFVVNAYAEIDLAAVDQYASILMK</sequence>
<proteinExistence type="predicted"/>
<dbReference type="AlphaFoldDB" id="A0A2T5I3P3"/>
<dbReference type="NCBIfam" id="TIGR01549">
    <property type="entry name" value="HAD-SF-IA-v1"/>
    <property type="match status" value="1"/>
</dbReference>
<dbReference type="InterPro" id="IPR006439">
    <property type="entry name" value="HAD-SF_hydro_IA"/>
</dbReference>
<keyword evidence="1" id="KW-0378">Hydrolase</keyword>
<dbReference type="PANTHER" id="PTHR18901">
    <property type="entry name" value="2-DEOXYGLUCOSE-6-PHOSPHATE PHOSPHATASE 2"/>
    <property type="match status" value="1"/>
</dbReference>
<dbReference type="Pfam" id="PF00702">
    <property type="entry name" value="Hydrolase"/>
    <property type="match status" value="1"/>
</dbReference>
<accession>A0A2T5I3P3</accession>
<dbReference type="InterPro" id="IPR036412">
    <property type="entry name" value="HAD-like_sf"/>
</dbReference>
<organism evidence="1 2">
    <name type="scientific">Nitrosomonas oligotropha</name>
    <dbReference type="NCBI Taxonomy" id="42354"/>
    <lineage>
        <taxon>Bacteria</taxon>
        <taxon>Pseudomonadati</taxon>
        <taxon>Pseudomonadota</taxon>
        <taxon>Betaproteobacteria</taxon>
        <taxon>Nitrosomonadales</taxon>
        <taxon>Nitrosomonadaceae</taxon>
        <taxon>Nitrosomonas</taxon>
    </lineage>
</organism>
<dbReference type="InterPro" id="IPR023214">
    <property type="entry name" value="HAD_sf"/>
</dbReference>
<comment type="caution">
    <text evidence="1">The sequence shown here is derived from an EMBL/GenBank/DDBJ whole genome shotgun (WGS) entry which is preliminary data.</text>
</comment>
<reference evidence="1 2" key="1">
    <citation type="submission" date="2018-04" db="EMBL/GenBank/DDBJ databases">
        <title>Active sludge and wastewater microbial communities from Klosterneuburg, Austria.</title>
        <authorList>
            <person name="Wagner M."/>
        </authorList>
    </citation>
    <scope>NUCLEOTIDE SEQUENCE [LARGE SCALE GENOMIC DNA]</scope>
    <source>
        <strain evidence="1 2">Nm49</strain>
    </source>
</reference>
<dbReference type="SFLD" id="SFLDG01129">
    <property type="entry name" value="C1.5:_HAD__Beta-PGM__Phosphata"/>
    <property type="match status" value="1"/>
</dbReference>
<dbReference type="RefSeq" id="WP_107801949.1">
    <property type="nucleotide sequence ID" value="NZ_QAOI01000002.1"/>
</dbReference>
<dbReference type="EMBL" id="QAOI01000002">
    <property type="protein sequence ID" value="PTQ78440.1"/>
    <property type="molecule type" value="Genomic_DNA"/>
</dbReference>
<dbReference type="NCBIfam" id="TIGR01509">
    <property type="entry name" value="HAD-SF-IA-v3"/>
    <property type="match status" value="1"/>
</dbReference>
<dbReference type="PANTHER" id="PTHR18901:SF38">
    <property type="entry name" value="PSEUDOURIDINE-5'-PHOSPHATASE"/>
    <property type="match status" value="1"/>
</dbReference>